<protein>
    <submittedName>
        <fullName evidence="1">Uncharacterized protein</fullName>
    </submittedName>
</protein>
<name>A0A6J5TWU3_PRUAR</name>
<sequence>MEGEFGSFIKSANPPKAHLSPSLLVHIPSSRNPTHHCSSPRLGPSGFRSQTAFQRALPLHLSAKLLGQKMEPRGHQYPTPVRIRTHPQFLHVRHWPQVGFTTRCLCKLPCLRAYARAHLLLHGSCEAHVGGHVVLRFARVLFDVGDRFEEGIEGQLSVAEADLCGFDRWICGSYLLLAIFSPVSSMSG</sequence>
<evidence type="ECO:0000313" key="2">
    <source>
        <dbReference type="Proteomes" id="UP000507222"/>
    </source>
</evidence>
<evidence type="ECO:0000313" key="1">
    <source>
        <dbReference type="EMBL" id="CAB4268229.1"/>
    </source>
</evidence>
<proteinExistence type="predicted"/>
<reference evidence="1 2" key="1">
    <citation type="submission" date="2020-05" db="EMBL/GenBank/DDBJ databases">
        <authorList>
            <person name="Campoy J."/>
            <person name="Schneeberger K."/>
            <person name="Spophaly S."/>
        </authorList>
    </citation>
    <scope>NUCLEOTIDE SEQUENCE [LARGE SCALE GENOMIC DNA]</scope>
    <source>
        <strain evidence="1">PruArmRojPasFocal</strain>
    </source>
</reference>
<dbReference type="AlphaFoldDB" id="A0A6J5TWU3"/>
<dbReference type="EMBL" id="CAEKDK010000002">
    <property type="protein sequence ID" value="CAB4268229.1"/>
    <property type="molecule type" value="Genomic_DNA"/>
</dbReference>
<dbReference type="Proteomes" id="UP000507222">
    <property type="component" value="Unassembled WGS sequence"/>
</dbReference>
<organism evidence="1 2">
    <name type="scientific">Prunus armeniaca</name>
    <name type="common">Apricot</name>
    <name type="synonym">Armeniaca vulgaris</name>
    <dbReference type="NCBI Taxonomy" id="36596"/>
    <lineage>
        <taxon>Eukaryota</taxon>
        <taxon>Viridiplantae</taxon>
        <taxon>Streptophyta</taxon>
        <taxon>Embryophyta</taxon>
        <taxon>Tracheophyta</taxon>
        <taxon>Spermatophyta</taxon>
        <taxon>Magnoliopsida</taxon>
        <taxon>eudicotyledons</taxon>
        <taxon>Gunneridae</taxon>
        <taxon>Pentapetalae</taxon>
        <taxon>rosids</taxon>
        <taxon>fabids</taxon>
        <taxon>Rosales</taxon>
        <taxon>Rosaceae</taxon>
        <taxon>Amygdaloideae</taxon>
        <taxon>Amygdaleae</taxon>
        <taxon>Prunus</taxon>
    </lineage>
</organism>
<gene>
    <name evidence="1" type="ORF">CURHAP_LOCUS11413</name>
</gene>
<accession>A0A6J5TWU3</accession>